<comment type="subcellular location">
    <subcellularLocation>
        <location evidence="1">Nucleus</location>
    </subcellularLocation>
</comment>
<dbReference type="GO" id="GO:0006261">
    <property type="term" value="P:DNA-templated DNA replication"/>
    <property type="evidence" value="ECO:0007669"/>
    <property type="project" value="TreeGrafter"/>
</dbReference>
<feature type="region of interest" description="Disordered" evidence="3">
    <location>
        <begin position="106"/>
        <end position="135"/>
    </location>
</feature>
<evidence type="ECO:0000313" key="5">
    <source>
        <dbReference type="Proteomes" id="UP001209570"/>
    </source>
</evidence>
<dbReference type="GO" id="GO:0005634">
    <property type="term" value="C:nucleus"/>
    <property type="evidence" value="ECO:0007669"/>
    <property type="project" value="UniProtKB-SubCell"/>
</dbReference>
<dbReference type="PANTHER" id="PTHR13489">
    <property type="entry name" value="MINI-CHROMOSOME MAINTENANCE COMPLEX-BINDING PROTEIN"/>
    <property type="match status" value="1"/>
</dbReference>
<dbReference type="PANTHER" id="PTHR13489:SF0">
    <property type="entry name" value="MINI-CHROMOSOME MAINTENANCE COMPLEX-BINDING PROTEIN"/>
    <property type="match status" value="1"/>
</dbReference>
<dbReference type="EMBL" id="JAKCXM010000480">
    <property type="protein sequence ID" value="KAJ0393595.1"/>
    <property type="molecule type" value="Genomic_DNA"/>
</dbReference>
<dbReference type="GO" id="GO:0003682">
    <property type="term" value="F:chromatin binding"/>
    <property type="evidence" value="ECO:0007669"/>
    <property type="project" value="TreeGrafter"/>
</dbReference>
<gene>
    <name evidence="4" type="ORF">P43SY_001154</name>
</gene>
<keyword evidence="2" id="KW-0539">Nucleus</keyword>
<proteinExistence type="predicted"/>
<keyword evidence="5" id="KW-1185">Reference proteome</keyword>
<evidence type="ECO:0000256" key="3">
    <source>
        <dbReference type="SAM" id="MobiDB-lite"/>
    </source>
</evidence>
<feature type="region of interest" description="Disordered" evidence="3">
    <location>
        <begin position="149"/>
        <end position="175"/>
    </location>
</feature>
<name>A0AAD5Q6E5_PYTIN</name>
<comment type="caution">
    <text evidence="4">The sequence shown here is derived from an EMBL/GenBank/DDBJ whole genome shotgun (WGS) entry which is preliminary data.</text>
</comment>
<dbReference type="Proteomes" id="UP001209570">
    <property type="component" value="Unassembled WGS sequence"/>
</dbReference>
<evidence type="ECO:0000256" key="2">
    <source>
        <dbReference type="ARBA" id="ARBA00023242"/>
    </source>
</evidence>
<reference evidence="4" key="1">
    <citation type="submission" date="2021-12" db="EMBL/GenBank/DDBJ databases">
        <title>Prjna785345.</title>
        <authorList>
            <person name="Rujirawat T."/>
            <person name="Krajaejun T."/>
        </authorList>
    </citation>
    <scope>NUCLEOTIDE SEQUENCE</scope>
    <source>
        <strain evidence="4">Pi057C3</strain>
    </source>
</reference>
<protein>
    <recommendedName>
        <fullName evidence="6">Mini-chromosome maintenance complex-binding protein</fullName>
    </recommendedName>
</protein>
<sequence>MELSAIRHALDDARRRYQDESRQRVPVFEDADFRRGVYRDGEVLRFRGIIRDVHDPELVVLSDGDAMTDDVMHGSIKQNQFVERVPLAVALVPCVTDWARARYHSPGGTAAPSSQAHPAAPAQATASRGVKRPNEAAACDVDMSASADVASDDAVGQQKKAKAESAPATGDGSGASASREELIRIYVYDDSAASGGSLSLDAFKVNEAFEFAGVLDLSVVASGKPPTCEDSAHPPIEALTISECLEDMSRRQHSSVVLHCCEVTPLDSLYAVRPSTTASEGATILATNDSRRSFLQSQWTTLGHSAAVSAMRASLLQHLTTTLGGDGVSAEYLLLALLSRVYSRPDHATALGHLAVNLHEDETTEDGLLTRLTRALSDLVPMLAPIDMSIDALNTTALMPYKDYDRDALCGGGLQLARGTLVLLDETALSAGQLRGEGVKNLGALQSVVEKMLLPYDFQYYSMDFPLDVAVLSISHGKSILPVHVSIPVKPSCAQPTETADPEPALIECFRLYLAVLRSLDVRLGNELADRAEKHYVECRKTSPNISIDDLHRWLRLARLVALSCGEDEVSTASWEATLALEQQRVARLNDASDLVTTQTNA</sequence>
<organism evidence="4 5">
    <name type="scientific">Pythium insidiosum</name>
    <name type="common">Pythiosis disease agent</name>
    <dbReference type="NCBI Taxonomy" id="114742"/>
    <lineage>
        <taxon>Eukaryota</taxon>
        <taxon>Sar</taxon>
        <taxon>Stramenopiles</taxon>
        <taxon>Oomycota</taxon>
        <taxon>Peronosporomycetes</taxon>
        <taxon>Pythiales</taxon>
        <taxon>Pythiaceae</taxon>
        <taxon>Pythium</taxon>
    </lineage>
</organism>
<evidence type="ECO:0008006" key="6">
    <source>
        <dbReference type="Google" id="ProtNLM"/>
    </source>
</evidence>
<feature type="compositionally biased region" description="Low complexity" evidence="3">
    <location>
        <begin position="109"/>
        <end position="127"/>
    </location>
</feature>
<dbReference type="Pfam" id="PF09739">
    <property type="entry name" value="MCM_bind"/>
    <property type="match status" value="1"/>
</dbReference>
<evidence type="ECO:0000313" key="4">
    <source>
        <dbReference type="EMBL" id="KAJ0393595.1"/>
    </source>
</evidence>
<evidence type="ECO:0000256" key="1">
    <source>
        <dbReference type="ARBA" id="ARBA00004123"/>
    </source>
</evidence>
<dbReference type="AlphaFoldDB" id="A0AAD5Q6E5"/>
<dbReference type="InterPro" id="IPR019140">
    <property type="entry name" value="MCM_complex-bd"/>
</dbReference>
<accession>A0AAD5Q6E5</accession>